<evidence type="ECO:0000256" key="1">
    <source>
        <dbReference type="SAM" id="Phobius"/>
    </source>
</evidence>
<dbReference type="InterPro" id="IPR009943">
    <property type="entry name" value="DUF1475"/>
</dbReference>
<dbReference type="KEGG" id="ole:K0B96_01320"/>
<keyword evidence="1" id="KW-0812">Transmembrane</keyword>
<proteinExistence type="predicted"/>
<name>A0A8F9TWC9_9BACT</name>
<feature type="transmembrane region" description="Helical" evidence="1">
    <location>
        <begin position="111"/>
        <end position="130"/>
    </location>
</feature>
<sequence length="131" mass="14437">MIVTLRLLAVAVLVAMLAVTIWAGAQCPLFAVPRPVLTHPWFIATLFDAFFGFLTFYVWAFYKRTHWLARLAWLIAILILGNIALAAFSLSELCSVPRTAPFSEVLTRRTHRIGLLGPLLAAAGIAVLFLA</sequence>
<keyword evidence="3" id="KW-1185">Reference proteome</keyword>
<evidence type="ECO:0000313" key="2">
    <source>
        <dbReference type="EMBL" id="QYM79287.1"/>
    </source>
</evidence>
<feature type="transmembrane region" description="Helical" evidence="1">
    <location>
        <begin position="39"/>
        <end position="59"/>
    </location>
</feature>
<accession>A0A8F9TWC9</accession>
<evidence type="ECO:0000313" key="3">
    <source>
        <dbReference type="Proteomes" id="UP000825051"/>
    </source>
</evidence>
<protein>
    <submittedName>
        <fullName evidence="2">DUF1475 domain-containing protein</fullName>
    </submittedName>
</protein>
<dbReference type="EMBL" id="CP080507">
    <property type="protein sequence ID" value="QYM79287.1"/>
    <property type="molecule type" value="Genomic_DNA"/>
</dbReference>
<dbReference type="Pfam" id="PF07343">
    <property type="entry name" value="DUF1475"/>
    <property type="match status" value="1"/>
</dbReference>
<feature type="transmembrane region" description="Helical" evidence="1">
    <location>
        <begin position="71"/>
        <end position="91"/>
    </location>
</feature>
<dbReference type="RefSeq" id="WP_220162953.1">
    <property type="nucleotide sequence ID" value="NZ_CP080507.1"/>
</dbReference>
<keyword evidence="1" id="KW-1133">Transmembrane helix</keyword>
<keyword evidence="1" id="KW-0472">Membrane</keyword>
<dbReference type="Proteomes" id="UP000825051">
    <property type="component" value="Chromosome"/>
</dbReference>
<reference evidence="2" key="1">
    <citation type="submission" date="2021-08" db="EMBL/GenBank/DDBJ databases">
        <title>Genome of a novel bacterium of the phylum Verrucomicrobia, Oleiharenicola sp. KSB-15.</title>
        <authorList>
            <person name="Chung J.-H."/>
            <person name="Ahn J.-H."/>
            <person name="Yoon Y."/>
            <person name="Kim D.-Y."/>
            <person name="An S.-H."/>
            <person name="Park I."/>
            <person name="Yeon J."/>
        </authorList>
    </citation>
    <scope>NUCLEOTIDE SEQUENCE</scope>
    <source>
        <strain evidence="2">KSB-15</strain>
    </source>
</reference>
<organism evidence="2 3">
    <name type="scientific">Horticoccus luteus</name>
    <dbReference type="NCBI Taxonomy" id="2862869"/>
    <lineage>
        <taxon>Bacteria</taxon>
        <taxon>Pseudomonadati</taxon>
        <taxon>Verrucomicrobiota</taxon>
        <taxon>Opitutia</taxon>
        <taxon>Opitutales</taxon>
        <taxon>Opitutaceae</taxon>
        <taxon>Horticoccus</taxon>
    </lineage>
</organism>
<gene>
    <name evidence="2" type="ORF">K0B96_01320</name>
</gene>
<dbReference type="AlphaFoldDB" id="A0A8F9TWC9"/>